<dbReference type="AlphaFoldDB" id="A0A7J8LJP5"/>
<evidence type="ECO:0000259" key="2">
    <source>
        <dbReference type="Pfam" id="PF24779"/>
    </source>
</evidence>
<protein>
    <recommendedName>
        <fullName evidence="2">UTP23 sensor motif region domain-containing protein</fullName>
    </recommendedName>
</protein>
<proteinExistence type="predicted"/>
<dbReference type="Pfam" id="PF24779">
    <property type="entry name" value="UTP23_sensor"/>
    <property type="match status" value="1"/>
</dbReference>
<evidence type="ECO:0000313" key="3">
    <source>
        <dbReference type="EMBL" id="MBA0552666.1"/>
    </source>
</evidence>
<feature type="domain" description="UTP23 sensor motif region" evidence="2">
    <location>
        <begin position="2"/>
        <end position="13"/>
    </location>
</feature>
<gene>
    <name evidence="3" type="ORF">Golob_023449</name>
</gene>
<sequence length="23" mass="2642">MKKIHKSPSGPNPVENRWSPSKH</sequence>
<organism evidence="3 4">
    <name type="scientific">Gossypium lobatum</name>
    <dbReference type="NCBI Taxonomy" id="34289"/>
    <lineage>
        <taxon>Eukaryota</taxon>
        <taxon>Viridiplantae</taxon>
        <taxon>Streptophyta</taxon>
        <taxon>Embryophyta</taxon>
        <taxon>Tracheophyta</taxon>
        <taxon>Spermatophyta</taxon>
        <taxon>Magnoliopsida</taxon>
        <taxon>eudicotyledons</taxon>
        <taxon>Gunneridae</taxon>
        <taxon>Pentapetalae</taxon>
        <taxon>rosids</taxon>
        <taxon>malvids</taxon>
        <taxon>Malvales</taxon>
        <taxon>Malvaceae</taxon>
        <taxon>Malvoideae</taxon>
        <taxon>Gossypium</taxon>
    </lineage>
</organism>
<feature type="region of interest" description="Disordered" evidence="1">
    <location>
        <begin position="1"/>
        <end position="23"/>
    </location>
</feature>
<comment type="caution">
    <text evidence="3">The sequence shown here is derived from an EMBL/GenBank/DDBJ whole genome shotgun (WGS) entry which is preliminary data.</text>
</comment>
<accession>A0A7J8LJP5</accession>
<dbReference type="Proteomes" id="UP000593572">
    <property type="component" value="Unassembled WGS sequence"/>
</dbReference>
<keyword evidence="4" id="KW-1185">Reference proteome</keyword>
<name>A0A7J8LJP5_9ROSI</name>
<evidence type="ECO:0000313" key="4">
    <source>
        <dbReference type="Proteomes" id="UP000593572"/>
    </source>
</evidence>
<evidence type="ECO:0000256" key="1">
    <source>
        <dbReference type="SAM" id="MobiDB-lite"/>
    </source>
</evidence>
<dbReference type="EMBL" id="JABEZX010000003">
    <property type="protein sequence ID" value="MBA0552666.1"/>
    <property type="molecule type" value="Genomic_DNA"/>
</dbReference>
<dbReference type="InterPro" id="IPR057776">
    <property type="entry name" value="UTP23_sensor"/>
</dbReference>
<reference evidence="3 4" key="1">
    <citation type="journal article" date="2019" name="Genome Biol. Evol.">
        <title>Insights into the evolution of the New World diploid cottons (Gossypium, subgenus Houzingenia) based on genome sequencing.</title>
        <authorList>
            <person name="Grover C.E."/>
            <person name="Arick M.A. 2nd"/>
            <person name="Thrash A."/>
            <person name="Conover J.L."/>
            <person name="Sanders W.S."/>
            <person name="Peterson D.G."/>
            <person name="Frelichowski J.E."/>
            <person name="Scheffler J.A."/>
            <person name="Scheffler B.E."/>
            <person name="Wendel J.F."/>
        </authorList>
    </citation>
    <scope>NUCLEOTIDE SEQUENCE [LARGE SCALE GENOMIC DNA]</scope>
    <source>
        <strain evidence="3">157</strain>
        <tissue evidence="3">Leaf</tissue>
    </source>
</reference>